<organism evidence="3 4">
    <name type="scientific">Chytriomyces confervae</name>
    <dbReference type="NCBI Taxonomy" id="246404"/>
    <lineage>
        <taxon>Eukaryota</taxon>
        <taxon>Fungi</taxon>
        <taxon>Fungi incertae sedis</taxon>
        <taxon>Chytridiomycota</taxon>
        <taxon>Chytridiomycota incertae sedis</taxon>
        <taxon>Chytridiomycetes</taxon>
        <taxon>Chytridiales</taxon>
        <taxon>Chytriomycetaceae</taxon>
        <taxon>Chytriomyces</taxon>
    </lineage>
</organism>
<dbReference type="PANTHER" id="PTHR11439">
    <property type="entry name" value="GAG-POL-RELATED RETROTRANSPOSON"/>
    <property type="match status" value="1"/>
</dbReference>
<keyword evidence="4" id="KW-1185">Reference proteome</keyword>
<proteinExistence type="predicted"/>
<evidence type="ECO:0000313" key="3">
    <source>
        <dbReference type="EMBL" id="TPX69490.1"/>
    </source>
</evidence>
<dbReference type="Pfam" id="PF07727">
    <property type="entry name" value="RVT_2"/>
    <property type="match status" value="1"/>
</dbReference>
<feature type="region of interest" description="Disordered" evidence="1">
    <location>
        <begin position="59"/>
        <end position="105"/>
    </location>
</feature>
<evidence type="ECO:0000313" key="4">
    <source>
        <dbReference type="Proteomes" id="UP000320333"/>
    </source>
</evidence>
<name>A0A507F1J3_9FUNG</name>
<sequence>MALPVGSADKNIRHIFEYLSGAQNQKSTDEQQVFIIEQDSALSEMVTLRKRNLLDISTTTSTPHVQGEKYTSKPRKRTHSVNYNESDSAGDENKGNDSNEDNNDTSEDYAERLENVGYLSYQTQMHLSMPIFEFPANIIYSMNMTTVPKGQVVGQEWDGTILLCHSDIFKCENTQCWIDAENTELRNLENHKMYIEVPISEVPKDAEIIPRMEVYLAKNHKDLLPDVVEKYKVRILVRGDYQVYSVNFMDTYSPVIKMSTLRFLIAMCTWYGLGLFLADTVGAYLNGVLDIEVYVQPPSFYSKKDVVWLLVKGLYGLKQAGQLWYKFLCAILIELGYTISHAGPCMLWKHVNSYLIVIAFYVDDILICCPPSIIDSIIKSLRMKIDITYQGRCEYHLGLELDYAPDMSYTILHQTKYFKMQDSMEVGADFKMRRDNEELLDLSVYDYNSLIGSLMYPCVVSRLDIAASVSLWSQNLHKPMLRYWNSAKQVLQYLKHTYDLGIVYYCSPNPIPKEIFFIGLTDASEPDNESRKAQTGWVFKFMGKSAMTWKSNKQKLVTADQTAAEHVAFYEGALEAPHLLNLCQDLQIKVTTPIKMFSDNDAFVKLVRENRQIEATKWMNRLYWKVQELYAEKTINCSHVAGVDNDSDMGTKALVCTQIVVVDRYLVKVL</sequence>
<feature type="domain" description="Reverse transcriptase Ty1/copia-type" evidence="2">
    <location>
        <begin position="200"/>
        <end position="404"/>
    </location>
</feature>
<dbReference type="EMBL" id="QEAP01000317">
    <property type="protein sequence ID" value="TPX69490.1"/>
    <property type="molecule type" value="Genomic_DNA"/>
</dbReference>
<evidence type="ECO:0000259" key="2">
    <source>
        <dbReference type="Pfam" id="PF07727"/>
    </source>
</evidence>
<reference evidence="3 4" key="1">
    <citation type="journal article" date="2019" name="Sci. Rep.">
        <title>Comparative genomics of chytrid fungi reveal insights into the obligate biotrophic and pathogenic lifestyle of Synchytrium endobioticum.</title>
        <authorList>
            <person name="van de Vossenberg B.T.L.H."/>
            <person name="Warris S."/>
            <person name="Nguyen H.D.T."/>
            <person name="van Gent-Pelzer M.P.E."/>
            <person name="Joly D.L."/>
            <person name="van de Geest H.C."/>
            <person name="Bonants P.J.M."/>
            <person name="Smith D.S."/>
            <person name="Levesque C.A."/>
            <person name="van der Lee T.A.J."/>
        </authorList>
    </citation>
    <scope>NUCLEOTIDE SEQUENCE [LARGE SCALE GENOMIC DNA]</scope>
    <source>
        <strain evidence="3 4">CBS 675.73</strain>
    </source>
</reference>
<protein>
    <submittedName>
        <fullName evidence="3">DNA-directed DNA polymerase</fullName>
    </submittedName>
</protein>
<dbReference type="InterPro" id="IPR043502">
    <property type="entry name" value="DNA/RNA_pol_sf"/>
</dbReference>
<dbReference type="AlphaFoldDB" id="A0A507F1J3"/>
<keyword evidence="3" id="KW-0239">DNA-directed DNA polymerase</keyword>
<dbReference type="OrthoDB" id="411615at2759"/>
<gene>
    <name evidence="3" type="ORF">CcCBS67573_g06872</name>
</gene>
<dbReference type="InterPro" id="IPR013103">
    <property type="entry name" value="RVT_2"/>
</dbReference>
<dbReference type="SUPFAM" id="SSF56672">
    <property type="entry name" value="DNA/RNA polymerases"/>
    <property type="match status" value="1"/>
</dbReference>
<comment type="caution">
    <text evidence="3">The sequence shown here is derived from an EMBL/GenBank/DDBJ whole genome shotgun (WGS) entry which is preliminary data.</text>
</comment>
<dbReference type="PANTHER" id="PTHR11439:SF483">
    <property type="entry name" value="PEPTIDE SYNTHASE GLIP-LIKE, PUTATIVE (AFU_ORTHOLOGUE AFUA_3G12920)-RELATED"/>
    <property type="match status" value="1"/>
</dbReference>
<dbReference type="Proteomes" id="UP000320333">
    <property type="component" value="Unassembled WGS sequence"/>
</dbReference>
<keyword evidence="3" id="KW-0548">Nucleotidyltransferase</keyword>
<dbReference type="GO" id="GO:0003887">
    <property type="term" value="F:DNA-directed DNA polymerase activity"/>
    <property type="evidence" value="ECO:0007669"/>
    <property type="project" value="UniProtKB-KW"/>
</dbReference>
<evidence type="ECO:0000256" key="1">
    <source>
        <dbReference type="SAM" id="MobiDB-lite"/>
    </source>
</evidence>
<keyword evidence="3" id="KW-0808">Transferase</keyword>
<dbReference type="STRING" id="246404.A0A507F1J3"/>
<dbReference type="CDD" id="cd09272">
    <property type="entry name" value="RNase_HI_RT_Ty1"/>
    <property type="match status" value="1"/>
</dbReference>
<accession>A0A507F1J3</accession>